<sequence length="193" mass="21247">MFHEVVGSQPEWVVTAGLGVAAFVAVACVFVAGARLFPDPPNRSRRVSGEEKRRREIRTYLGAVDQPFVEDHSLDGLQVAFYFPDHDVAVTFDPRTYYRLQRTPTTAVLVEHELPGSHLGARLPFDVPALDGPVDDPTTAAFAVLGLPVGASLADVRAAYREKVKEVHPDHGGDRDEFRRVREAYTTAKEHAG</sequence>
<dbReference type="Gene3D" id="1.10.287.110">
    <property type="entry name" value="DnaJ domain"/>
    <property type="match status" value="1"/>
</dbReference>
<dbReference type="AlphaFoldDB" id="M0M1H6"/>
<comment type="caution">
    <text evidence="3">The sequence shown here is derived from an EMBL/GenBank/DDBJ whole genome shotgun (WGS) entry which is preliminary data.</text>
</comment>
<dbReference type="PATRIC" id="fig|1132509.6.peg.1619"/>
<dbReference type="SUPFAM" id="SSF46565">
    <property type="entry name" value="Chaperone J-domain"/>
    <property type="match status" value="1"/>
</dbReference>
<keyword evidence="1" id="KW-0812">Transmembrane</keyword>
<evidence type="ECO:0000256" key="1">
    <source>
        <dbReference type="SAM" id="Phobius"/>
    </source>
</evidence>
<evidence type="ECO:0000313" key="4">
    <source>
        <dbReference type="Proteomes" id="UP000011566"/>
    </source>
</evidence>
<keyword evidence="4" id="KW-1185">Reference proteome</keyword>
<organism evidence="3 4">
    <name type="scientific">Halococcus hamelinensis 100A6</name>
    <dbReference type="NCBI Taxonomy" id="1132509"/>
    <lineage>
        <taxon>Archaea</taxon>
        <taxon>Methanobacteriati</taxon>
        <taxon>Methanobacteriota</taxon>
        <taxon>Stenosarchaea group</taxon>
        <taxon>Halobacteria</taxon>
        <taxon>Halobacteriales</taxon>
        <taxon>Halococcaceae</taxon>
        <taxon>Halococcus</taxon>
    </lineage>
</organism>
<protein>
    <submittedName>
        <fullName evidence="3">Heat shock protein DnaJ domain-containing protein</fullName>
    </submittedName>
</protein>
<gene>
    <name evidence="3" type="ORF">C447_07143</name>
</gene>
<dbReference type="Pfam" id="PF00226">
    <property type="entry name" value="DnaJ"/>
    <property type="match status" value="1"/>
</dbReference>
<dbReference type="SMART" id="SM00271">
    <property type="entry name" value="DnaJ"/>
    <property type="match status" value="1"/>
</dbReference>
<dbReference type="Proteomes" id="UP000011566">
    <property type="component" value="Unassembled WGS sequence"/>
</dbReference>
<evidence type="ECO:0000313" key="3">
    <source>
        <dbReference type="EMBL" id="EMA39273.1"/>
    </source>
</evidence>
<keyword evidence="1" id="KW-1133">Transmembrane helix</keyword>
<keyword evidence="3" id="KW-0346">Stress response</keyword>
<name>M0M1H6_9EURY</name>
<dbReference type="OrthoDB" id="11397at2157"/>
<evidence type="ECO:0000259" key="2">
    <source>
        <dbReference type="PROSITE" id="PS50076"/>
    </source>
</evidence>
<accession>M0M1H6</accession>
<keyword evidence="1" id="KW-0472">Membrane</keyword>
<feature type="transmembrane region" description="Helical" evidence="1">
    <location>
        <begin position="12"/>
        <end position="37"/>
    </location>
</feature>
<dbReference type="eggNOG" id="arCOG02847">
    <property type="taxonomic scope" value="Archaea"/>
</dbReference>
<dbReference type="CDD" id="cd06257">
    <property type="entry name" value="DnaJ"/>
    <property type="match status" value="1"/>
</dbReference>
<reference evidence="3 4" key="1">
    <citation type="journal article" date="2014" name="PLoS Genet.">
        <title>Phylogenetically driven sequencing of extremely halophilic archaea reveals strategies for static and dynamic osmo-response.</title>
        <authorList>
            <person name="Becker E.A."/>
            <person name="Seitzer P.M."/>
            <person name="Tritt A."/>
            <person name="Larsen D."/>
            <person name="Krusor M."/>
            <person name="Yao A.I."/>
            <person name="Wu D."/>
            <person name="Madern D."/>
            <person name="Eisen J.A."/>
            <person name="Darling A.E."/>
            <person name="Facciotti M.T."/>
        </authorList>
    </citation>
    <scope>NUCLEOTIDE SEQUENCE [LARGE SCALE GENOMIC DNA]</scope>
    <source>
        <strain evidence="3 4">100A6</strain>
    </source>
</reference>
<proteinExistence type="predicted"/>
<dbReference type="InterPro" id="IPR001623">
    <property type="entry name" value="DnaJ_domain"/>
</dbReference>
<dbReference type="EMBL" id="AOMB01000020">
    <property type="protein sequence ID" value="EMA39273.1"/>
    <property type="molecule type" value="Genomic_DNA"/>
</dbReference>
<dbReference type="PROSITE" id="PS50076">
    <property type="entry name" value="DNAJ_2"/>
    <property type="match status" value="1"/>
</dbReference>
<dbReference type="InterPro" id="IPR036869">
    <property type="entry name" value="J_dom_sf"/>
</dbReference>
<feature type="domain" description="J" evidence="2">
    <location>
        <begin position="140"/>
        <end position="193"/>
    </location>
</feature>
<dbReference type="RefSeq" id="WP_007692331.1">
    <property type="nucleotide sequence ID" value="NZ_AJRK01000094.1"/>
</dbReference>